<feature type="chain" id="PRO_5008443946" description="UDP-glucuronosyltransferase" evidence="5">
    <location>
        <begin position="21"/>
        <end position="528"/>
    </location>
</feature>
<comment type="subcellular location">
    <subcellularLocation>
        <location evidence="5">Membrane</location>
        <topology evidence="5">Single-pass membrane protein</topology>
    </subcellularLocation>
</comment>
<evidence type="ECO:0000256" key="3">
    <source>
        <dbReference type="ARBA" id="ARBA00022679"/>
    </source>
</evidence>
<evidence type="ECO:0000256" key="4">
    <source>
        <dbReference type="RuleBase" id="RU003718"/>
    </source>
</evidence>
<protein>
    <recommendedName>
        <fullName evidence="5">UDP-glucuronosyltransferase</fullName>
        <ecNumber evidence="5">2.4.1.17</ecNumber>
    </recommendedName>
</protein>
<dbReference type="PROSITE" id="PS00375">
    <property type="entry name" value="UDPGT"/>
    <property type="match status" value="1"/>
</dbReference>
<feature type="transmembrane region" description="Helical" evidence="5">
    <location>
        <begin position="482"/>
        <end position="501"/>
    </location>
</feature>
<name>A0A195B191_9HYME</name>
<dbReference type="GO" id="GO:0016020">
    <property type="term" value="C:membrane"/>
    <property type="evidence" value="ECO:0007669"/>
    <property type="project" value="UniProtKB-SubCell"/>
</dbReference>
<evidence type="ECO:0000313" key="7">
    <source>
        <dbReference type="Proteomes" id="UP000078540"/>
    </source>
</evidence>
<keyword evidence="5" id="KW-0812">Transmembrane</keyword>
<keyword evidence="7" id="KW-1185">Reference proteome</keyword>
<dbReference type="InterPro" id="IPR002213">
    <property type="entry name" value="UDP_glucos_trans"/>
</dbReference>
<keyword evidence="5" id="KW-1133">Transmembrane helix</keyword>
<dbReference type="STRING" id="520822.A0A195B191"/>
<keyword evidence="3 4" id="KW-0808">Transferase</keyword>
<dbReference type="OrthoDB" id="5835829at2759"/>
<evidence type="ECO:0000313" key="6">
    <source>
        <dbReference type="EMBL" id="KYM77969.1"/>
    </source>
</evidence>
<dbReference type="EMBL" id="KQ976691">
    <property type="protein sequence ID" value="KYM77969.1"/>
    <property type="molecule type" value="Genomic_DNA"/>
</dbReference>
<dbReference type="Proteomes" id="UP000078540">
    <property type="component" value="Unassembled WGS sequence"/>
</dbReference>
<keyword evidence="5" id="KW-0732">Signal</keyword>
<reference evidence="6 7" key="1">
    <citation type="submission" date="2015-09" db="EMBL/GenBank/DDBJ databases">
        <title>Atta colombica WGS genome.</title>
        <authorList>
            <person name="Nygaard S."/>
            <person name="Hu H."/>
            <person name="Boomsma J."/>
            <person name="Zhang G."/>
        </authorList>
    </citation>
    <scope>NUCLEOTIDE SEQUENCE [LARGE SCALE GENOMIC DNA]</scope>
    <source>
        <strain evidence="6">Treedump-2</strain>
        <tissue evidence="6">Whole body</tissue>
    </source>
</reference>
<dbReference type="InterPro" id="IPR050271">
    <property type="entry name" value="UDP-glycosyltransferase"/>
</dbReference>
<proteinExistence type="inferred from homology"/>
<keyword evidence="2 4" id="KW-0328">Glycosyltransferase</keyword>
<dbReference type="CDD" id="cd03784">
    <property type="entry name" value="GT1_Gtf-like"/>
    <property type="match status" value="1"/>
</dbReference>
<dbReference type="InterPro" id="IPR035595">
    <property type="entry name" value="UDP_glycos_trans_CS"/>
</dbReference>
<evidence type="ECO:0000256" key="1">
    <source>
        <dbReference type="ARBA" id="ARBA00009995"/>
    </source>
</evidence>
<organism evidence="6 7">
    <name type="scientific">Atta colombica</name>
    <dbReference type="NCBI Taxonomy" id="520822"/>
    <lineage>
        <taxon>Eukaryota</taxon>
        <taxon>Metazoa</taxon>
        <taxon>Ecdysozoa</taxon>
        <taxon>Arthropoda</taxon>
        <taxon>Hexapoda</taxon>
        <taxon>Insecta</taxon>
        <taxon>Pterygota</taxon>
        <taxon>Neoptera</taxon>
        <taxon>Endopterygota</taxon>
        <taxon>Hymenoptera</taxon>
        <taxon>Apocrita</taxon>
        <taxon>Aculeata</taxon>
        <taxon>Formicoidea</taxon>
        <taxon>Formicidae</taxon>
        <taxon>Myrmicinae</taxon>
        <taxon>Atta</taxon>
    </lineage>
</organism>
<accession>A0A195B191</accession>
<comment type="similarity">
    <text evidence="1 4">Belongs to the UDP-glycosyltransferase family.</text>
</comment>
<dbReference type="SUPFAM" id="SSF53756">
    <property type="entry name" value="UDP-Glycosyltransferase/glycogen phosphorylase"/>
    <property type="match status" value="1"/>
</dbReference>
<dbReference type="FunFam" id="3.40.50.2000:FF:000050">
    <property type="entry name" value="UDP-glucuronosyltransferase"/>
    <property type="match status" value="1"/>
</dbReference>
<dbReference type="AlphaFoldDB" id="A0A195B191"/>
<feature type="signal peptide" evidence="5">
    <location>
        <begin position="1"/>
        <end position="20"/>
    </location>
</feature>
<dbReference type="Pfam" id="PF00201">
    <property type="entry name" value="UDPGT"/>
    <property type="match status" value="1"/>
</dbReference>
<dbReference type="PANTHER" id="PTHR48043:SF145">
    <property type="entry name" value="FI06409P-RELATED"/>
    <property type="match status" value="1"/>
</dbReference>
<dbReference type="Gene3D" id="3.40.50.2000">
    <property type="entry name" value="Glycogen Phosphorylase B"/>
    <property type="match status" value="1"/>
</dbReference>
<comment type="catalytic activity">
    <reaction evidence="5">
        <text>glucuronate acceptor + UDP-alpha-D-glucuronate = acceptor beta-D-glucuronoside + UDP + H(+)</text>
        <dbReference type="Rhea" id="RHEA:21032"/>
        <dbReference type="ChEBI" id="CHEBI:15378"/>
        <dbReference type="ChEBI" id="CHEBI:58052"/>
        <dbReference type="ChEBI" id="CHEBI:58223"/>
        <dbReference type="ChEBI" id="CHEBI:132367"/>
        <dbReference type="ChEBI" id="CHEBI:132368"/>
        <dbReference type="EC" id="2.4.1.17"/>
    </reaction>
</comment>
<evidence type="ECO:0000256" key="2">
    <source>
        <dbReference type="ARBA" id="ARBA00022676"/>
    </source>
</evidence>
<dbReference type="PANTHER" id="PTHR48043">
    <property type="entry name" value="EG:EG0003.4 PROTEIN-RELATED"/>
    <property type="match status" value="1"/>
</dbReference>
<dbReference type="KEGG" id="acoc:108691379"/>
<dbReference type="GO" id="GO:0015020">
    <property type="term" value="F:glucuronosyltransferase activity"/>
    <property type="evidence" value="ECO:0007669"/>
    <property type="project" value="UniProtKB-EC"/>
</dbReference>
<evidence type="ECO:0000256" key="5">
    <source>
        <dbReference type="RuleBase" id="RU362059"/>
    </source>
</evidence>
<gene>
    <name evidence="6" type="ORF">ALC53_11657</name>
</gene>
<dbReference type="EC" id="2.4.1.17" evidence="5"/>
<sequence length="528" mass="60286">MKMSLLVLFIILAFDQIASSYRILGLFPLNGKSHWNMQEVLMKELARRGHQVDVVSHFPLKKPIPNYKDISLKGTTPEVTNNMTATQALGFSTPSMSNLVQKTGSSTCNLFSHPKIQELIKNPPQDPPYNLVILELFASSCYMAFGRHLKVPMVGTVASVFHDWLSEVSANPMNPSYVPSIFSGYNQQMNFKERLTNFLIMHYISWQFHYYTNSHQLKLVNEHFGMNLPHIADLYNDVSLYLVNSHHSLNGIRPMTTNVIEIGGLHLSDEGDPLSPEVQKWLDESKDGCIYFSFGSMVRIETFSKELLQQIYASFEKIAPVRVLMKIVKKEELLPGLPKNVMSQSWFPQIAVLKHKNIRAFITHGGLHSTQETIYCGVPMIGIPLFGDQRINIKNYVNKKVAISLNSVNNVTEEKLTSAINSILKDSSYRENIQKLSKLFFDRPMRPLDAAIFWVEYVTKFGNVLQSPGIKLNWWQRNLIDIYAFIFTVIIIVLYIALFILRKLKKFLFGSRACAKKDNAAIKLKKNK</sequence>
<keyword evidence="5" id="KW-0472">Membrane</keyword>